<dbReference type="InterPro" id="IPR011075">
    <property type="entry name" value="TetR_C"/>
</dbReference>
<evidence type="ECO:0000256" key="2">
    <source>
        <dbReference type="ARBA" id="ARBA00023125"/>
    </source>
</evidence>
<feature type="domain" description="HTH tetR-type" evidence="5">
    <location>
        <begin position="3"/>
        <end position="63"/>
    </location>
</feature>
<accession>A0A2S8GIW2</accession>
<dbReference type="InterPro" id="IPR001647">
    <property type="entry name" value="HTH_TetR"/>
</dbReference>
<evidence type="ECO:0000256" key="4">
    <source>
        <dbReference type="PROSITE-ProRule" id="PRU00335"/>
    </source>
</evidence>
<evidence type="ECO:0000313" key="7">
    <source>
        <dbReference type="Proteomes" id="UP000237819"/>
    </source>
</evidence>
<dbReference type="Gene3D" id="1.10.357.10">
    <property type="entry name" value="Tetracycline Repressor, domain 2"/>
    <property type="match status" value="1"/>
</dbReference>
<dbReference type="Pfam" id="PF00440">
    <property type="entry name" value="TetR_N"/>
    <property type="match status" value="1"/>
</dbReference>
<dbReference type="RefSeq" id="WP_105337230.1">
    <property type="nucleotide sequence ID" value="NZ_PUHZ01000020.1"/>
</dbReference>
<evidence type="ECO:0000313" key="6">
    <source>
        <dbReference type="EMBL" id="PQO44261.1"/>
    </source>
</evidence>
<reference evidence="6 7" key="1">
    <citation type="submission" date="2018-02" db="EMBL/GenBank/DDBJ databases">
        <title>Comparative genomes isolates from brazilian mangrove.</title>
        <authorList>
            <person name="Araujo J.E."/>
            <person name="Taketani R.G."/>
            <person name="Silva M.C.P."/>
            <person name="Loureco M.V."/>
            <person name="Andreote F.D."/>
        </authorList>
    </citation>
    <scope>NUCLEOTIDE SEQUENCE [LARGE SCALE GENOMIC DNA]</scope>
    <source>
        <strain evidence="6 7">Nap-Phe MGV</strain>
    </source>
</reference>
<name>A0A2S8GIW2_9BACT</name>
<dbReference type="OrthoDB" id="9812484at2"/>
<protein>
    <submittedName>
        <fullName evidence="6">TetR family transcriptional regulator</fullName>
    </submittedName>
</protein>
<dbReference type="Pfam" id="PF16925">
    <property type="entry name" value="TetR_C_13"/>
    <property type="match status" value="1"/>
</dbReference>
<dbReference type="PROSITE" id="PS50977">
    <property type="entry name" value="HTH_TETR_2"/>
    <property type="match status" value="1"/>
</dbReference>
<dbReference type="PANTHER" id="PTHR47506:SF6">
    <property type="entry name" value="HTH-TYPE TRANSCRIPTIONAL REPRESSOR NEMR"/>
    <property type="match status" value="1"/>
</dbReference>
<dbReference type="Proteomes" id="UP000237819">
    <property type="component" value="Unassembled WGS sequence"/>
</dbReference>
<proteinExistence type="predicted"/>
<evidence type="ECO:0000259" key="5">
    <source>
        <dbReference type="PROSITE" id="PS50977"/>
    </source>
</evidence>
<dbReference type="PRINTS" id="PR00455">
    <property type="entry name" value="HTHTETR"/>
</dbReference>
<dbReference type="SUPFAM" id="SSF48498">
    <property type="entry name" value="Tetracyclin repressor-like, C-terminal domain"/>
    <property type="match status" value="1"/>
</dbReference>
<dbReference type="AlphaFoldDB" id="A0A2S8GIW2"/>
<dbReference type="PANTHER" id="PTHR47506">
    <property type="entry name" value="TRANSCRIPTIONAL REGULATORY PROTEIN"/>
    <property type="match status" value="1"/>
</dbReference>
<evidence type="ECO:0000256" key="3">
    <source>
        <dbReference type="ARBA" id="ARBA00023163"/>
    </source>
</evidence>
<dbReference type="InterPro" id="IPR009057">
    <property type="entry name" value="Homeodomain-like_sf"/>
</dbReference>
<dbReference type="InterPro" id="IPR036271">
    <property type="entry name" value="Tet_transcr_reg_TetR-rel_C_sf"/>
</dbReference>
<evidence type="ECO:0000256" key="1">
    <source>
        <dbReference type="ARBA" id="ARBA00023015"/>
    </source>
</evidence>
<dbReference type="EMBL" id="PUHZ01000020">
    <property type="protein sequence ID" value="PQO44261.1"/>
    <property type="molecule type" value="Genomic_DNA"/>
</dbReference>
<feature type="DNA-binding region" description="H-T-H motif" evidence="4">
    <location>
        <begin position="26"/>
        <end position="45"/>
    </location>
</feature>
<keyword evidence="3" id="KW-0804">Transcription</keyword>
<comment type="caution">
    <text evidence="6">The sequence shown here is derived from an EMBL/GenBank/DDBJ whole genome shotgun (WGS) entry which is preliminary data.</text>
</comment>
<gene>
    <name evidence="6" type="ORF">C5Y93_20065</name>
</gene>
<dbReference type="SUPFAM" id="SSF46689">
    <property type="entry name" value="Homeodomain-like"/>
    <property type="match status" value="1"/>
</dbReference>
<keyword evidence="2 4" id="KW-0238">DNA-binding</keyword>
<dbReference type="GO" id="GO:0003677">
    <property type="term" value="F:DNA binding"/>
    <property type="evidence" value="ECO:0007669"/>
    <property type="project" value="UniProtKB-UniRule"/>
</dbReference>
<keyword evidence="1" id="KW-0805">Transcription regulation</keyword>
<organism evidence="6 7">
    <name type="scientific">Blastopirellula marina</name>
    <dbReference type="NCBI Taxonomy" id="124"/>
    <lineage>
        <taxon>Bacteria</taxon>
        <taxon>Pseudomonadati</taxon>
        <taxon>Planctomycetota</taxon>
        <taxon>Planctomycetia</taxon>
        <taxon>Pirellulales</taxon>
        <taxon>Pirellulaceae</taxon>
        <taxon>Blastopirellula</taxon>
    </lineage>
</organism>
<sequence>MTSDTKQKIIEAGSQAMVAKSYNGCGLSEILKEAGVPKGSFYHFFKSKEELGIAVIEKSSDDAIQMLRERLSDRSKTPVQRLRCYYEWAREHLLSVGFRRVCLIPKLALEIGTLSPPMQSAVRCAWDQWRSIIAQCIREAQACGEIDSNHDAEKLSDFMISSFEGVLIRVQVNNDIKPIDEFLHFVFEVLISKRT</sequence>